<dbReference type="PROSITE" id="PS01313">
    <property type="entry name" value="LIPB"/>
    <property type="match status" value="1"/>
</dbReference>
<feature type="region of interest" description="Disordered" evidence="7">
    <location>
        <begin position="225"/>
        <end position="244"/>
    </location>
</feature>
<keyword evidence="10" id="KW-1185">Reference proteome</keyword>
<dbReference type="Gene3D" id="3.30.930.10">
    <property type="entry name" value="Bira Bifunctional Protein, Domain 2"/>
    <property type="match status" value="1"/>
</dbReference>
<evidence type="ECO:0000313" key="10">
    <source>
        <dbReference type="Proteomes" id="UP001163203"/>
    </source>
</evidence>
<dbReference type="RefSeq" id="WP_268757372.1">
    <property type="nucleotide sequence ID" value="NZ_CP113836.1"/>
</dbReference>
<comment type="catalytic activity">
    <reaction evidence="5 6">
        <text>octanoyl-[ACP] + L-lysyl-[protein] = N(6)-octanoyl-L-lysyl-[protein] + holo-[ACP] + H(+)</text>
        <dbReference type="Rhea" id="RHEA:17665"/>
        <dbReference type="Rhea" id="RHEA-COMP:9636"/>
        <dbReference type="Rhea" id="RHEA-COMP:9685"/>
        <dbReference type="Rhea" id="RHEA-COMP:9752"/>
        <dbReference type="Rhea" id="RHEA-COMP:9928"/>
        <dbReference type="ChEBI" id="CHEBI:15378"/>
        <dbReference type="ChEBI" id="CHEBI:29969"/>
        <dbReference type="ChEBI" id="CHEBI:64479"/>
        <dbReference type="ChEBI" id="CHEBI:78463"/>
        <dbReference type="ChEBI" id="CHEBI:78809"/>
        <dbReference type="EC" id="2.3.1.181"/>
    </reaction>
</comment>
<evidence type="ECO:0000256" key="7">
    <source>
        <dbReference type="SAM" id="MobiDB-lite"/>
    </source>
</evidence>
<dbReference type="Pfam" id="PF21948">
    <property type="entry name" value="LplA-B_cat"/>
    <property type="match status" value="1"/>
</dbReference>
<dbReference type="PANTHER" id="PTHR10993:SF7">
    <property type="entry name" value="LIPOYLTRANSFERASE 2, MITOCHONDRIAL-RELATED"/>
    <property type="match status" value="1"/>
</dbReference>
<accession>A0ABY7B5M7</accession>
<feature type="domain" description="BPL/LPL catalytic" evidence="8">
    <location>
        <begin position="40"/>
        <end position="220"/>
    </location>
</feature>
<organism evidence="9 10">
    <name type="scientific">Amycolatopsis cynarae</name>
    <dbReference type="NCBI Taxonomy" id="2995223"/>
    <lineage>
        <taxon>Bacteria</taxon>
        <taxon>Bacillati</taxon>
        <taxon>Actinomycetota</taxon>
        <taxon>Actinomycetes</taxon>
        <taxon>Pseudonocardiales</taxon>
        <taxon>Pseudonocardiaceae</taxon>
        <taxon>Amycolatopsis</taxon>
    </lineage>
</organism>
<feature type="active site" description="Acyl-thioester intermediate" evidence="5">
    <location>
        <position position="181"/>
    </location>
</feature>
<dbReference type="EMBL" id="CP113836">
    <property type="protein sequence ID" value="WAL67250.1"/>
    <property type="molecule type" value="Genomic_DNA"/>
</dbReference>
<protein>
    <recommendedName>
        <fullName evidence="5 6">Octanoyltransferase</fullName>
        <ecNumber evidence="5 6">2.3.1.181</ecNumber>
    </recommendedName>
    <alternativeName>
        <fullName evidence="5">Lipoate-protein ligase B</fullName>
    </alternativeName>
    <alternativeName>
        <fullName evidence="5">Lipoyl/octanoyl transferase</fullName>
    </alternativeName>
    <alternativeName>
        <fullName evidence="5">Octanoyl-[acyl-carrier-protein]-protein N-octanoyltransferase</fullName>
    </alternativeName>
</protein>
<evidence type="ECO:0000256" key="6">
    <source>
        <dbReference type="PIRNR" id="PIRNR016262"/>
    </source>
</evidence>
<comment type="function">
    <text evidence="4 5 6">Catalyzes the transfer of endogenously produced octanoic acid from octanoyl-acyl-carrier-protein onto the lipoyl domains of lipoate-dependent enzymes. Lipoyl-ACP can also act as a substrate although octanoyl-ACP is likely to be the physiological substrate.</text>
</comment>
<dbReference type="NCBIfam" id="NF010925">
    <property type="entry name" value="PRK14345.1"/>
    <property type="match status" value="1"/>
</dbReference>
<feature type="binding site" evidence="5">
    <location>
        <begin position="78"/>
        <end position="85"/>
    </location>
    <ligand>
        <name>substrate</name>
    </ligand>
</feature>
<evidence type="ECO:0000256" key="4">
    <source>
        <dbReference type="ARBA" id="ARBA00024732"/>
    </source>
</evidence>
<evidence type="ECO:0000256" key="3">
    <source>
        <dbReference type="ARBA" id="ARBA00023315"/>
    </source>
</evidence>
<dbReference type="Proteomes" id="UP001163203">
    <property type="component" value="Chromosome"/>
</dbReference>
<dbReference type="InterPro" id="IPR000544">
    <property type="entry name" value="Octanoyltransferase"/>
</dbReference>
<evidence type="ECO:0000256" key="5">
    <source>
        <dbReference type="HAMAP-Rule" id="MF_00013"/>
    </source>
</evidence>
<name>A0ABY7B5M7_9PSEU</name>
<comment type="miscellaneous">
    <text evidence="5">In the reaction, the free carboxyl group of octanoic acid is attached via an amide linkage to the epsilon-amino group of a specific lysine residue of lipoyl domains of lipoate-dependent enzymes.</text>
</comment>
<dbReference type="SUPFAM" id="SSF55681">
    <property type="entry name" value="Class II aaRS and biotin synthetases"/>
    <property type="match status" value="1"/>
</dbReference>
<dbReference type="NCBIfam" id="TIGR00214">
    <property type="entry name" value="lipB"/>
    <property type="match status" value="1"/>
</dbReference>
<dbReference type="CDD" id="cd16444">
    <property type="entry name" value="LipB"/>
    <property type="match status" value="1"/>
</dbReference>
<comment type="pathway">
    <text evidence="1 5 6">Protein modification; protein lipoylation via endogenous pathway; protein N(6)-(lipoyl)lysine from octanoyl-[acyl-carrier-protein]: step 1/2.</text>
</comment>
<gene>
    <name evidence="5 9" type="primary">lipB</name>
    <name evidence="9" type="ORF">ORV05_05540</name>
</gene>
<dbReference type="PIRSF" id="PIRSF016262">
    <property type="entry name" value="LPLase"/>
    <property type="match status" value="1"/>
</dbReference>
<evidence type="ECO:0000256" key="2">
    <source>
        <dbReference type="ARBA" id="ARBA00022679"/>
    </source>
</evidence>
<keyword evidence="3 5" id="KW-0012">Acyltransferase</keyword>
<keyword evidence="2 5" id="KW-0808">Transferase</keyword>
<evidence type="ECO:0000256" key="1">
    <source>
        <dbReference type="ARBA" id="ARBA00004821"/>
    </source>
</evidence>
<proteinExistence type="inferred from homology"/>
<comment type="subcellular location">
    <subcellularLocation>
        <location evidence="5">Cytoplasm</location>
    </subcellularLocation>
</comment>
<dbReference type="EC" id="2.3.1.181" evidence="5 6"/>
<dbReference type="PROSITE" id="PS51733">
    <property type="entry name" value="BPL_LPL_CATALYTIC"/>
    <property type="match status" value="1"/>
</dbReference>
<comment type="caution">
    <text evidence="5">Lacks conserved residue(s) required for the propagation of feature annotation.</text>
</comment>
<dbReference type="InterPro" id="IPR045864">
    <property type="entry name" value="aa-tRNA-synth_II/BPL/LPL"/>
</dbReference>
<dbReference type="GO" id="GO:0033819">
    <property type="term" value="F:lipoyl(octanoyl) transferase activity"/>
    <property type="evidence" value="ECO:0007669"/>
    <property type="project" value="UniProtKB-EC"/>
</dbReference>
<keyword evidence="5" id="KW-0963">Cytoplasm</keyword>
<comment type="similarity">
    <text evidence="5 6">Belongs to the LipB family.</text>
</comment>
<dbReference type="InterPro" id="IPR004143">
    <property type="entry name" value="BPL_LPL_catalytic"/>
</dbReference>
<feature type="site" description="Lowers pKa of active site Cys" evidence="5">
    <location>
        <position position="147"/>
    </location>
</feature>
<feature type="binding site" evidence="5">
    <location>
        <begin position="150"/>
        <end position="152"/>
    </location>
    <ligand>
        <name>substrate</name>
    </ligand>
</feature>
<dbReference type="HAMAP" id="MF_00013">
    <property type="entry name" value="LipB"/>
    <property type="match status" value="1"/>
</dbReference>
<dbReference type="PANTHER" id="PTHR10993">
    <property type="entry name" value="OCTANOYLTRANSFERASE"/>
    <property type="match status" value="1"/>
</dbReference>
<evidence type="ECO:0000259" key="8">
    <source>
        <dbReference type="PROSITE" id="PS51733"/>
    </source>
</evidence>
<sequence length="244" mass="26291">MSAPSCRATREPVDVRTIGTIDYLQAWDLQRTYLNARADGTGPDTMLLLEHPSVYTAGKRTEPGDRPADGTPVIDVDRGGKITWHGPGQLVGYPIVKLGDPIDVVHYVRRLEEALISVCEQFGVRTGRVEGRSGVWVPADDRGPERKIAAIGIRVQRGVTMHGFELNCDADLSAFDKIVPCGIRDAGVTSLSFELGRTVTVAEALAPARDAVLAALDGDLPVSDDRWLPRPEAPSAPGVTFALQ</sequence>
<reference evidence="9" key="1">
    <citation type="submission" date="2022-11" db="EMBL/GenBank/DDBJ databases">
        <authorList>
            <person name="Mo P."/>
        </authorList>
    </citation>
    <scope>NUCLEOTIDE SEQUENCE</scope>
    <source>
        <strain evidence="9">HUAS 11-8</strain>
    </source>
</reference>
<evidence type="ECO:0000313" key="9">
    <source>
        <dbReference type="EMBL" id="WAL67250.1"/>
    </source>
</evidence>
<dbReference type="InterPro" id="IPR020605">
    <property type="entry name" value="Octanoyltransferase_CS"/>
</dbReference>